<keyword evidence="5" id="KW-1185">Reference proteome</keyword>
<dbReference type="PANTHER" id="PTHR44169:SF6">
    <property type="entry name" value="NADPH-DEPENDENT 1-ACYLDIHYDROXYACETONE PHOSPHATE REDUCTASE"/>
    <property type="match status" value="1"/>
</dbReference>
<evidence type="ECO:0000256" key="3">
    <source>
        <dbReference type="RuleBase" id="RU000363"/>
    </source>
</evidence>
<gene>
    <name evidence="4" type="ORF">ACFOYW_00125</name>
</gene>
<dbReference type="Proteomes" id="UP001595900">
    <property type="component" value="Unassembled WGS sequence"/>
</dbReference>
<dbReference type="PRINTS" id="PR00080">
    <property type="entry name" value="SDRFAMILY"/>
</dbReference>
<protein>
    <submittedName>
        <fullName evidence="4">SDR family NAD(P)-dependent oxidoreductase</fullName>
    </submittedName>
</protein>
<keyword evidence="2" id="KW-0560">Oxidoreductase</keyword>
<comment type="similarity">
    <text evidence="1 3">Belongs to the short-chain dehydrogenases/reductases (SDR) family.</text>
</comment>
<dbReference type="SUPFAM" id="SSF51735">
    <property type="entry name" value="NAD(P)-binding Rossmann-fold domains"/>
    <property type="match status" value="1"/>
</dbReference>
<dbReference type="InterPro" id="IPR002347">
    <property type="entry name" value="SDR_fam"/>
</dbReference>
<proteinExistence type="inferred from homology"/>
<reference evidence="5" key="1">
    <citation type="journal article" date="2019" name="Int. J. Syst. Evol. Microbiol.">
        <title>The Global Catalogue of Microorganisms (GCM) 10K type strain sequencing project: providing services to taxonomists for standard genome sequencing and annotation.</title>
        <authorList>
            <consortium name="The Broad Institute Genomics Platform"/>
            <consortium name="The Broad Institute Genome Sequencing Center for Infectious Disease"/>
            <person name="Wu L."/>
            <person name="Ma J."/>
        </authorList>
    </citation>
    <scope>NUCLEOTIDE SEQUENCE [LARGE SCALE GENOMIC DNA]</scope>
    <source>
        <strain evidence="5">CGMCC 1.10363</strain>
    </source>
</reference>
<sequence length="196" mass="20182">MDARVVALPLDITNPNAVAGAAATATDVDLVINNAGIAPAGDSITGPDEEARLIFETNFFGTLRVATAFAPILAANGGGTLLNVLSSSAWAPVPTVYAASKAAAWSATNALRLQLHGQGTQVVGLLVGMIDTPMSARWDVPKTAPASVVTQAYDGISDGALEVLADDETRQLRSLLGSPAEKSFPYLAEQLAFFTA</sequence>
<dbReference type="InterPro" id="IPR036291">
    <property type="entry name" value="NAD(P)-bd_dom_sf"/>
</dbReference>
<organism evidence="4 5">
    <name type="scientific">Gryllotalpicola reticulitermitis</name>
    <dbReference type="NCBI Taxonomy" id="1184153"/>
    <lineage>
        <taxon>Bacteria</taxon>
        <taxon>Bacillati</taxon>
        <taxon>Actinomycetota</taxon>
        <taxon>Actinomycetes</taxon>
        <taxon>Micrococcales</taxon>
        <taxon>Microbacteriaceae</taxon>
        <taxon>Gryllotalpicola</taxon>
    </lineage>
</organism>
<name>A0ABV8PZY5_9MICO</name>
<evidence type="ECO:0000256" key="1">
    <source>
        <dbReference type="ARBA" id="ARBA00006484"/>
    </source>
</evidence>
<dbReference type="Pfam" id="PF00106">
    <property type="entry name" value="adh_short"/>
    <property type="match status" value="1"/>
</dbReference>
<evidence type="ECO:0000256" key="2">
    <source>
        <dbReference type="ARBA" id="ARBA00023002"/>
    </source>
</evidence>
<dbReference type="PRINTS" id="PR00081">
    <property type="entry name" value="GDHRDH"/>
</dbReference>
<dbReference type="Gene3D" id="3.40.50.720">
    <property type="entry name" value="NAD(P)-binding Rossmann-like Domain"/>
    <property type="match status" value="1"/>
</dbReference>
<accession>A0ABV8PZY5</accession>
<comment type="caution">
    <text evidence="4">The sequence shown here is derived from an EMBL/GenBank/DDBJ whole genome shotgun (WGS) entry which is preliminary data.</text>
</comment>
<evidence type="ECO:0000313" key="5">
    <source>
        <dbReference type="Proteomes" id="UP001595900"/>
    </source>
</evidence>
<evidence type="ECO:0000313" key="4">
    <source>
        <dbReference type="EMBL" id="MFC4241762.1"/>
    </source>
</evidence>
<dbReference type="EMBL" id="JBHSCN010000001">
    <property type="protein sequence ID" value="MFC4241762.1"/>
    <property type="molecule type" value="Genomic_DNA"/>
</dbReference>
<dbReference type="PANTHER" id="PTHR44169">
    <property type="entry name" value="NADPH-DEPENDENT 1-ACYLDIHYDROXYACETONE PHOSPHATE REDUCTASE"/>
    <property type="match status" value="1"/>
</dbReference>
<dbReference type="RefSeq" id="WP_390226501.1">
    <property type="nucleotide sequence ID" value="NZ_JBHSCN010000001.1"/>
</dbReference>